<evidence type="ECO:0000313" key="2">
    <source>
        <dbReference type="Proteomes" id="UP001244341"/>
    </source>
</evidence>
<organism evidence="1 2">
    <name type="scientific">Tetradesmus obliquus</name>
    <name type="common">Green alga</name>
    <name type="synonym">Acutodesmus obliquus</name>
    <dbReference type="NCBI Taxonomy" id="3088"/>
    <lineage>
        <taxon>Eukaryota</taxon>
        <taxon>Viridiplantae</taxon>
        <taxon>Chlorophyta</taxon>
        <taxon>core chlorophytes</taxon>
        <taxon>Chlorophyceae</taxon>
        <taxon>CS clade</taxon>
        <taxon>Sphaeropleales</taxon>
        <taxon>Scenedesmaceae</taxon>
        <taxon>Tetradesmus</taxon>
    </lineage>
</organism>
<dbReference type="Proteomes" id="UP001244341">
    <property type="component" value="Chromosome 7b"/>
</dbReference>
<evidence type="ECO:0000313" key="1">
    <source>
        <dbReference type="EMBL" id="WIA15996.1"/>
    </source>
</evidence>
<evidence type="ECO:0008006" key="3">
    <source>
        <dbReference type="Google" id="ProtNLM"/>
    </source>
</evidence>
<proteinExistence type="predicted"/>
<protein>
    <recommendedName>
        <fullName evidence="3">Calponin-homology (CH) domain-containing protein</fullName>
    </recommendedName>
</protein>
<dbReference type="SUPFAM" id="SSF47576">
    <property type="entry name" value="Calponin-homology domain, CH-domain"/>
    <property type="match status" value="1"/>
</dbReference>
<dbReference type="InterPro" id="IPR036872">
    <property type="entry name" value="CH_dom_sf"/>
</dbReference>
<reference evidence="1 2" key="1">
    <citation type="submission" date="2023-05" db="EMBL/GenBank/DDBJ databases">
        <title>A 100% complete, gapless, phased diploid assembly of the Scenedesmus obliquus UTEX 3031 genome.</title>
        <authorList>
            <person name="Biondi T.C."/>
            <person name="Hanschen E.R."/>
            <person name="Kwon T."/>
            <person name="Eng W."/>
            <person name="Kruse C.P.S."/>
            <person name="Koehler S.I."/>
            <person name="Kunde Y."/>
            <person name="Gleasner C.D."/>
            <person name="You Mak K.T."/>
            <person name="Polle J."/>
            <person name="Hovde B.T."/>
            <person name="Starkenburg S.R."/>
        </authorList>
    </citation>
    <scope>NUCLEOTIDE SEQUENCE [LARGE SCALE GENOMIC DNA]</scope>
    <source>
        <strain evidence="1 2">DOE0152z</strain>
    </source>
</reference>
<name>A0ABY8U6E2_TETOB</name>
<gene>
    <name evidence="1" type="ORF">OEZ85_012732</name>
</gene>
<dbReference type="Gene3D" id="1.10.418.10">
    <property type="entry name" value="Calponin-like domain"/>
    <property type="match status" value="1"/>
</dbReference>
<accession>A0ABY8U6E2</accession>
<sequence>MQRDAKGPAALPALAAPAAAAAAAGDAVPGGAGFAGFGCGSSLLTVRPLVGPSWRSFKLPYSARDLSCLEQQLLRWMQSLDLISRADVAAGFASIMPSLASGVLLCEVAAAVAAVPVAGVTERPLTATARAANVALALEAVRHLPALALGPLVQQHEEALLLGERGAATALLEALCLWHSADSSSQQQQQQLPGWLKQHQAAQRVCS</sequence>
<keyword evidence="2" id="KW-1185">Reference proteome</keyword>
<dbReference type="EMBL" id="CP126214">
    <property type="protein sequence ID" value="WIA15996.1"/>
    <property type="molecule type" value="Genomic_DNA"/>
</dbReference>